<reference evidence="4" key="1">
    <citation type="submission" date="2018-06" db="EMBL/GenBank/DDBJ databases">
        <authorList>
            <person name="Guldener U."/>
        </authorList>
    </citation>
    <scope>NUCLEOTIDE SEQUENCE [LARGE SCALE GENOMIC DNA]</scope>
    <source>
        <strain evidence="4">UTAD17</strain>
    </source>
</reference>
<evidence type="ECO:0000256" key="1">
    <source>
        <dbReference type="SAM" id="MobiDB-lite"/>
    </source>
</evidence>
<protein>
    <submittedName>
        <fullName evidence="3">Related to Protein ECM25</fullName>
    </submittedName>
</protein>
<accession>A0A376B9T0</accession>
<feature type="region of interest" description="Disordered" evidence="1">
    <location>
        <begin position="452"/>
        <end position="511"/>
    </location>
</feature>
<dbReference type="Gene3D" id="1.10.555.10">
    <property type="entry name" value="Rho GTPase activation protein"/>
    <property type="match status" value="1"/>
</dbReference>
<dbReference type="Pfam" id="PF13716">
    <property type="entry name" value="CRAL_TRIO_2"/>
    <property type="match status" value="1"/>
</dbReference>
<name>A0A376B9T0_9ASCO</name>
<evidence type="ECO:0000313" key="3">
    <source>
        <dbReference type="EMBL" id="SSD60880.1"/>
    </source>
</evidence>
<proteinExistence type="predicted"/>
<gene>
    <name evidence="3" type="ORF">SCODWIG_02641</name>
</gene>
<dbReference type="InterPro" id="IPR001251">
    <property type="entry name" value="CRAL-TRIO_dom"/>
</dbReference>
<keyword evidence="4" id="KW-1185">Reference proteome</keyword>
<feature type="region of interest" description="Disordered" evidence="1">
    <location>
        <begin position="1"/>
        <end position="20"/>
    </location>
</feature>
<dbReference type="SUPFAM" id="SSF48350">
    <property type="entry name" value="GTPase activation domain, GAP"/>
    <property type="match status" value="1"/>
</dbReference>
<dbReference type="Gene3D" id="3.40.525.10">
    <property type="entry name" value="CRAL-TRIO lipid binding domain"/>
    <property type="match status" value="1"/>
</dbReference>
<dbReference type="SMART" id="SM00324">
    <property type="entry name" value="RhoGAP"/>
    <property type="match status" value="1"/>
</dbReference>
<dbReference type="GO" id="GO:0007165">
    <property type="term" value="P:signal transduction"/>
    <property type="evidence" value="ECO:0007669"/>
    <property type="project" value="InterPro"/>
</dbReference>
<feature type="compositionally biased region" description="Polar residues" evidence="1">
    <location>
        <begin position="483"/>
        <end position="496"/>
    </location>
</feature>
<dbReference type="InterPro" id="IPR036865">
    <property type="entry name" value="CRAL-TRIO_dom_sf"/>
</dbReference>
<feature type="domain" description="Rho-GAP" evidence="2">
    <location>
        <begin position="266"/>
        <end position="427"/>
    </location>
</feature>
<dbReference type="InterPro" id="IPR000198">
    <property type="entry name" value="RhoGAP_dom"/>
</dbReference>
<evidence type="ECO:0000313" key="4">
    <source>
        <dbReference type="Proteomes" id="UP000262825"/>
    </source>
</evidence>
<dbReference type="AlphaFoldDB" id="A0A376B9T0"/>
<sequence>MSYINSYSKSGNNIGENRNITKKPSLLNLNDQYNNITQKKKKNISAADHRLTNCDTSNEHTFSNNNKKRIDININNIFYQSYAYDNNNNLIYVFDSTYLPSYDLIGDKAVFDLLMDKITDKLISKLPDTPYSLVAFTSGFGKNNISWIYGIKMYSKLPQHSKNYLQRLYIVHESFWVRTVYQVFKNAMNIKFLNNNPINLATGTVGGNEVIIEYVSDLSQLSLQKNIDITKLRISLNVYLHDYSIKECIDIPTKYLRSKNDILNRQYRQSMFDKIFNKLKLESIKYELVFTKPGNFRKINILLGVIERNNYVDLSQWDIYSLATVFLNFIKNKSKPFFPIDMITLPISDDLEYTLNIFQKMVEFNDYYMLIVVIFPIFLNLLKHQNVTKHTYHTLSKSLVTTFCKEKVSIKSENRLAIGKRFIKNVLIHFENIRVEMDSSMQTGNVGDTVGNNLVLKKKSNNGSSSSISSIPPDIPKPRKNRTGSIGHSENVSPIKNLTPPPSRSFSPKPSISALPKVVLLPKASETSRLTSSFSICSPDKKLRQKANDKSMAPIGNNEESGQAIMVTNADDERITEKPIDMELVTVDKEKDRQMIKTLQLQSNETIQNFDKMLQQQKQKMTKVKVNQTNKFSTKGYGDLKEGNKVSRLAALYEERIQGLNIINDIKTHQQYRGK</sequence>
<dbReference type="InterPro" id="IPR008936">
    <property type="entry name" value="Rho_GTPase_activation_prot"/>
</dbReference>
<organism evidence="3 4">
    <name type="scientific">Saccharomycodes ludwigii</name>
    <dbReference type="NCBI Taxonomy" id="36035"/>
    <lineage>
        <taxon>Eukaryota</taxon>
        <taxon>Fungi</taxon>
        <taxon>Dikarya</taxon>
        <taxon>Ascomycota</taxon>
        <taxon>Saccharomycotina</taxon>
        <taxon>Saccharomycetes</taxon>
        <taxon>Saccharomycodales</taxon>
        <taxon>Saccharomycodaceae</taxon>
        <taxon>Saccharomycodes</taxon>
    </lineage>
</organism>
<dbReference type="VEuPathDB" id="FungiDB:SCODWIG_02641"/>
<feature type="compositionally biased region" description="Low complexity" evidence="1">
    <location>
        <begin position="452"/>
        <end position="471"/>
    </location>
</feature>
<dbReference type="Proteomes" id="UP000262825">
    <property type="component" value="Unassembled WGS sequence"/>
</dbReference>
<evidence type="ECO:0000259" key="2">
    <source>
        <dbReference type="SMART" id="SM00324"/>
    </source>
</evidence>
<dbReference type="EMBL" id="UFAJ01000485">
    <property type="protein sequence ID" value="SSD60880.1"/>
    <property type="molecule type" value="Genomic_DNA"/>
</dbReference>
<feature type="compositionally biased region" description="Polar residues" evidence="1">
    <location>
        <begin position="1"/>
        <end position="18"/>
    </location>
</feature>